<dbReference type="RefSeq" id="WP_132295059.1">
    <property type="nucleotide sequence ID" value="NZ_SKBM01000029.1"/>
</dbReference>
<keyword evidence="5" id="KW-1185">Reference proteome</keyword>
<dbReference type="Proteomes" id="UP000295023">
    <property type="component" value="Unassembled WGS sequence"/>
</dbReference>
<accession>A0A4R4D4C7</accession>
<dbReference type="GO" id="GO:0008270">
    <property type="term" value="F:zinc ion binding"/>
    <property type="evidence" value="ECO:0007669"/>
    <property type="project" value="InterPro"/>
</dbReference>
<feature type="domain" description="CMP/dCMP-type deaminase" evidence="3">
    <location>
        <begin position="6"/>
        <end position="129"/>
    </location>
</feature>
<dbReference type="InterPro" id="IPR002125">
    <property type="entry name" value="CMP_dCMP_dom"/>
</dbReference>
<dbReference type="InterPro" id="IPR016192">
    <property type="entry name" value="APOBEC/CMP_deaminase_Zn-bd"/>
</dbReference>
<dbReference type="PROSITE" id="PS51747">
    <property type="entry name" value="CYT_DCMP_DEAMINASES_2"/>
    <property type="match status" value="1"/>
</dbReference>
<dbReference type="SUPFAM" id="SSF53927">
    <property type="entry name" value="Cytidine deaminase-like"/>
    <property type="match status" value="1"/>
</dbReference>
<dbReference type="PANTHER" id="PTHR11079:SF161">
    <property type="entry name" value="CMP_DCMP-TYPE DEAMINASE DOMAIN-CONTAINING PROTEIN"/>
    <property type="match status" value="1"/>
</dbReference>
<dbReference type="InterPro" id="IPR016193">
    <property type="entry name" value="Cytidine_deaminase-like"/>
</dbReference>
<comment type="caution">
    <text evidence="4">The sequence shown here is derived from an EMBL/GenBank/DDBJ whole genome shotgun (WGS) entry which is preliminary data.</text>
</comment>
<dbReference type="PROSITE" id="PS00903">
    <property type="entry name" value="CYT_DCMP_DEAMINASES_1"/>
    <property type="match status" value="1"/>
</dbReference>
<keyword evidence="2" id="KW-0862">Zinc</keyword>
<evidence type="ECO:0000256" key="1">
    <source>
        <dbReference type="ARBA" id="ARBA00022723"/>
    </source>
</evidence>
<sequence>MTAPDPVALRHMRRALRLACDSVAAGGGPFGAVIARGEEVVAEGGNRVTLDLDPTAHAEVTAIRRACRALGRFELRGLVLYSSCEPCPMCLAAIHWARLDGAHFAGTRQDAAAAGFDDELLYREVALPIALRTVPTHPLLPEEGGAPFAAWAAKADRTAY</sequence>
<dbReference type="Pfam" id="PF00383">
    <property type="entry name" value="dCMP_cyt_deam_1"/>
    <property type="match status" value="1"/>
</dbReference>
<dbReference type="EMBL" id="SKBM01000029">
    <property type="protein sequence ID" value="TCZ55119.1"/>
    <property type="molecule type" value="Genomic_DNA"/>
</dbReference>
<keyword evidence="1" id="KW-0479">Metal-binding</keyword>
<evidence type="ECO:0000313" key="4">
    <source>
        <dbReference type="EMBL" id="TCZ55119.1"/>
    </source>
</evidence>
<evidence type="ECO:0000256" key="2">
    <source>
        <dbReference type="ARBA" id="ARBA00022833"/>
    </source>
</evidence>
<gene>
    <name evidence="4" type="ORF">EXY23_22455</name>
</gene>
<evidence type="ECO:0000259" key="3">
    <source>
        <dbReference type="PROSITE" id="PS51747"/>
    </source>
</evidence>
<dbReference type="GO" id="GO:0047974">
    <property type="term" value="F:guanosine deaminase activity"/>
    <property type="evidence" value="ECO:0007669"/>
    <property type="project" value="TreeGrafter"/>
</dbReference>
<organism evidence="4 5">
    <name type="scientific">Roseicella aquatilis</name>
    <dbReference type="NCBI Taxonomy" id="2527868"/>
    <lineage>
        <taxon>Bacteria</taxon>
        <taxon>Pseudomonadati</taxon>
        <taxon>Pseudomonadota</taxon>
        <taxon>Alphaproteobacteria</taxon>
        <taxon>Acetobacterales</taxon>
        <taxon>Roseomonadaceae</taxon>
        <taxon>Roseicella</taxon>
    </lineage>
</organism>
<dbReference type="Gene3D" id="3.40.140.10">
    <property type="entry name" value="Cytidine Deaminase, domain 2"/>
    <property type="match status" value="1"/>
</dbReference>
<evidence type="ECO:0000313" key="5">
    <source>
        <dbReference type="Proteomes" id="UP000295023"/>
    </source>
</evidence>
<reference evidence="4 5" key="1">
    <citation type="submission" date="2019-03" db="EMBL/GenBank/DDBJ databases">
        <title>Paracraurococcus aquatilis NE82 genome sequence.</title>
        <authorList>
            <person name="Zhao Y."/>
            <person name="Du Z."/>
        </authorList>
    </citation>
    <scope>NUCLEOTIDE SEQUENCE [LARGE SCALE GENOMIC DNA]</scope>
    <source>
        <strain evidence="4 5">NE82</strain>
    </source>
</reference>
<dbReference type="CDD" id="cd01285">
    <property type="entry name" value="nucleoside_deaminase"/>
    <property type="match status" value="1"/>
</dbReference>
<name>A0A4R4D4C7_9PROT</name>
<dbReference type="AlphaFoldDB" id="A0A4R4D4C7"/>
<protein>
    <submittedName>
        <fullName evidence="4">Nucleoside deaminase</fullName>
    </submittedName>
</protein>
<dbReference type="GO" id="GO:0006152">
    <property type="term" value="P:purine nucleoside catabolic process"/>
    <property type="evidence" value="ECO:0007669"/>
    <property type="project" value="TreeGrafter"/>
</dbReference>
<dbReference type="PANTHER" id="PTHR11079">
    <property type="entry name" value="CYTOSINE DEAMINASE FAMILY MEMBER"/>
    <property type="match status" value="1"/>
</dbReference>
<dbReference type="OrthoDB" id="9802676at2"/>
<proteinExistence type="predicted"/>